<dbReference type="RefSeq" id="WP_311601366.1">
    <property type="nucleotide sequence ID" value="NZ_JAVREM010000035.1"/>
</dbReference>
<accession>A0ABU2LU74</accession>
<name>A0ABU2LU74_9ACTN</name>
<protein>
    <recommendedName>
        <fullName evidence="1">TPR repeat domain-containing protein</fullName>
    </recommendedName>
</protein>
<dbReference type="EMBL" id="JAVREM010000035">
    <property type="protein sequence ID" value="MDT0321161.1"/>
    <property type="molecule type" value="Genomic_DNA"/>
</dbReference>
<dbReference type="InterPro" id="IPR057037">
    <property type="entry name" value="TPR_rep_actino"/>
</dbReference>
<sequence>MGTEKGTTLPDFNFTSAQVETKAGRKPWTRQREFAAEIQPDDMADTAAVYARAAGEASGAGELARHATEVGADAGGLDGASLVDEDGRIDATARGLQGNGQDMDSVVDYLVRSMNRAIQADEEVFDLVLGDGGLEEARTRHITAAVNEWNGWQSALEAAVPANPLGDSSVLRPIMSIDVSYGGRTLTIAPEQDWSRSVYSLPASLATEIREKHLGNAADDAVTADDEITDAIEAYRNKLAEYGVELGALGYDLSDGPLGLWTTDEMATYAGQRLSEELAKDHPDPEALLRWTEGLDSVARGIYDNPDDPEEAAKDLTPAERAYLQTFLGELDADELARLGHLTEDTAGLDPGQAGIQFASVQRVANGINMLTNPEIGGLDPTTEAGRAALPAGVRHFVYEAREDFVDGFANAAVRRPVGDEFKDALRDFNGFGALMSTGSIAPGDGFGTGLASAAVDIQSMTEYQYFDGGHEDVANTGSSGLLRNVSLNDGLSADLLNDTSFREAALGLHWEDSTGIAEVVRAGTTIPDGVDGNSTAARPYVQAAFNVLDYAAGHNDEILGRGNPNIAEYAPLDHSALQDAVGDTMLTYMDMLSKGSAETEFSAPADPNAADRFTDRNLHGRDYLYSFEFDGDDRRSLFSLMNKTDESVRQDFFNGVGAWQEVTAYNAFLRDEPGGRSEQSSTFEDIGRVAGTVQYVQKVEEASDTSKQQFTSYGAIATGASVINTLADAGRVNAVTSIAGFALTEGLRYSLPDGAEERKQAQWDAVNFGDNTVRAIVADAAIKADYHGASDYRLPDTSSPNVDQDDLRRATLDVEGAVYDAYRDALVEGYNDAVYNDATAN</sequence>
<evidence type="ECO:0000313" key="3">
    <source>
        <dbReference type="Proteomes" id="UP001183420"/>
    </source>
</evidence>
<proteinExistence type="predicted"/>
<gene>
    <name evidence="2" type="ORF">RNC47_22760</name>
</gene>
<organism evidence="2 3">
    <name type="scientific">Streptomyces millisiae</name>
    <dbReference type="NCBI Taxonomy" id="3075542"/>
    <lineage>
        <taxon>Bacteria</taxon>
        <taxon>Bacillati</taxon>
        <taxon>Actinomycetota</taxon>
        <taxon>Actinomycetes</taxon>
        <taxon>Kitasatosporales</taxon>
        <taxon>Streptomycetaceae</taxon>
        <taxon>Streptomyces</taxon>
    </lineage>
</organism>
<reference evidence="3" key="1">
    <citation type="submission" date="2023-07" db="EMBL/GenBank/DDBJ databases">
        <title>30 novel species of actinomycetes from the DSMZ collection.</title>
        <authorList>
            <person name="Nouioui I."/>
        </authorList>
    </citation>
    <scope>NUCLEOTIDE SEQUENCE [LARGE SCALE GENOMIC DNA]</scope>
    <source>
        <strain evidence="3">DSM 44918</strain>
    </source>
</reference>
<dbReference type="Pfam" id="PF23275">
    <property type="entry name" value="TPR_23"/>
    <property type="match status" value="1"/>
</dbReference>
<evidence type="ECO:0000313" key="2">
    <source>
        <dbReference type="EMBL" id="MDT0321161.1"/>
    </source>
</evidence>
<keyword evidence="3" id="KW-1185">Reference proteome</keyword>
<comment type="caution">
    <text evidence="2">The sequence shown here is derived from an EMBL/GenBank/DDBJ whole genome shotgun (WGS) entry which is preliminary data.</text>
</comment>
<feature type="domain" description="TPR repeat" evidence="1">
    <location>
        <begin position="314"/>
        <end position="514"/>
    </location>
</feature>
<dbReference type="Proteomes" id="UP001183420">
    <property type="component" value="Unassembled WGS sequence"/>
</dbReference>
<evidence type="ECO:0000259" key="1">
    <source>
        <dbReference type="Pfam" id="PF23275"/>
    </source>
</evidence>